<accession>A0A2B7XIN4</accession>
<gene>
    <name evidence="1" type="ORF">AJ79_05967</name>
</gene>
<dbReference type="OrthoDB" id="5793281at2759"/>
<evidence type="ECO:0008006" key="3">
    <source>
        <dbReference type="Google" id="ProtNLM"/>
    </source>
</evidence>
<dbReference type="PANTHER" id="PTHR38599">
    <property type="entry name" value="CUPIN DOMAIN PROTEIN (AFU_ORTHOLOGUE AFUA_3G13620)"/>
    <property type="match status" value="1"/>
</dbReference>
<dbReference type="Proteomes" id="UP000223968">
    <property type="component" value="Unassembled WGS sequence"/>
</dbReference>
<dbReference type="SUPFAM" id="SSF51182">
    <property type="entry name" value="RmlC-like cupins"/>
    <property type="match status" value="1"/>
</dbReference>
<evidence type="ECO:0000313" key="1">
    <source>
        <dbReference type="EMBL" id="PGH08478.1"/>
    </source>
</evidence>
<sequence>MSTLEEPVYDRSRPLPTLQPIYHHLLANSPGKSIIGVLVKFPPNASSPPHRHGGASVSVYVMQGTVYNKMNNDPMRVIEQGEPAVLLATFVIATEAVEKGGYAALIQVDEEYGDVVFPEPEGELI</sequence>
<organism evidence="1 2">
    <name type="scientific">Helicocarpus griseus UAMH5409</name>
    <dbReference type="NCBI Taxonomy" id="1447875"/>
    <lineage>
        <taxon>Eukaryota</taxon>
        <taxon>Fungi</taxon>
        <taxon>Dikarya</taxon>
        <taxon>Ascomycota</taxon>
        <taxon>Pezizomycotina</taxon>
        <taxon>Eurotiomycetes</taxon>
        <taxon>Eurotiomycetidae</taxon>
        <taxon>Onygenales</taxon>
        <taxon>Ajellomycetaceae</taxon>
        <taxon>Helicocarpus</taxon>
    </lineage>
</organism>
<dbReference type="PANTHER" id="PTHR38599:SF1">
    <property type="entry name" value="CUPIN DOMAIN PROTEIN (AFU_ORTHOLOGUE AFUA_3G13620)"/>
    <property type="match status" value="1"/>
</dbReference>
<keyword evidence="2" id="KW-1185">Reference proteome</keyword>
<evidence type="ECO:0000313" key="2">
    <source>
        <dbReference type="Proteomes" id="UP000223968"/>
    </source>
</evidence>
<dbReference type="InterPro" id="IPR014710">
    <property type="entry name" value="RmlC-like_jellyroll"/>
</dbReference>
<dbReference type="InterPro" id="IPR011051">
    <property type="entry name" value="RmlC_Cupin_sf"/>
</dbReference>
<proteinExistence type="predicted"/>
<dbReference type="EMBL" id="PDNB01000101">
    <property type="protein sequence ID" value="PGH08478.1"/>
    <property type="molecule type" value="Genomic_DNA"/>
</dbReference>
<name>A0A2B7XIN4_9EURO</name>
<comment type="caution">
    <text evidence="1">The sequence shown here is derived from an EMBL/GenBank/DDBJ whole genome shotgun (WGS) entry which is preliminary data.</text>
</comment>
<reference evidence="1 2" key="1">
    <citation type="submission" date="2017-10" db="EMBL/GenBank/DDBJ databases">
        <title>Comparative genomics in systemic dimorphic fungi from Ajellomycetaceae.</title>
        <authorList>
            <person name="Munoz J.F."/>
            <person name="Mcewen J.G."/>
            <person name="Clay O.K."/>
            <person name="Cuomo C.A."/>
        </authorList>
    </citation>
    <scope>NUCLEOTIDE SEQUENCE [LARGE SCALE GENOMIC DNA]</scope>
    <source>
        <strain evidence="1 2">UAMH5409</strain>
    </source>
</reference>
<dbReference type="Gene3D" id="2.60.120.10">
    <property type="entry name" value="Jelly Rolls"/>
    <property type="match status" value="1"/>
</dbReference>
<dbReference type="AlphaFoldDB" id="A0A2B7XIN4"/>
<protein>
    <recommendedName>
        <fullName evidence="3">Cupin type-1 domain-containing protein</fullName>
    </recommendedName>
</protein>
<dbReference type="STRING" id="1447875.A0A2B7XIN4"/>